<dbReference type="InterPro" id="IPR036890">
    <property type="entry name" value="HATPase_C_sf"/>
</dbReference>
<keyword evidence="8" id="KW-0902">Two-component regulatory system</keyword>
<evidence type="ECO:0000313" key="12">
    <source>
        <dbReference type="Proteomes" id="UP000321196"/>
    </source>
</evidence>
<feature type="domain" description="Signal transduction histidine kinase subgroup 3 dimerisation and phosphoacceptor" evidence="10">
    <location>
        <begin position="210"/>
        <end position="276"/>
    </location>
</feature>
<keyword evidence="9" id="KW-0812">Transmembrane</keyword>
<keyword evidence="12" id="KW-1185">Reference proteome</keyword>
<protein>
    <recommendedName>
        <fullName evidence="2">histidine kinase</fullName>
        <ecNumber evidence="2">2.7.13.3</ecNumber>
    </recommendedName>
</protein>
<name>A0A5C8HTP4_9MICO</name>
<keyword evidence="9" id="KW-1133">Transmembrane helix</keyword>
<proteinExistence type="predicted"/>
<dbReference type="GO" id="GO:0046983">
    <property type="term" value="F:protein dimerization activity"/>
    <property type="evidence" value="ECO:0007669"/>
    <property type="project" value="InterPro"/>
</dbReference>
<evidence type="ECO:0000256" key="4">
    <source>
        <dbReference type="ARBA" id="ARBA00022679"/>
    </source>
</evidence>
<comment type="catalytic activity">
    <reaction evidence="1">
        <text>ATP + protein L-histidine = ADP + protein N-phospho-L-histidine.</text>
        <dbReference type="EC" id="2.7.13.3"/>
    </reaction>
</comment>
<reference evidence="11 12" key="1">
    <citation type="submission" date="2019-08" db="EMBL/GenBank/DDBJ databases">
        <authorList>
            <person name="Dong K."/>
        </authorList>
    </citation>
    <scope>NUCLEOTIDE SEQUENCE [LARGE SCALE GENOMIC DNA]</scope>
    <source>
        <strain evidence="11 12">M4-8</strain>
    </source>
</reference>
<keyword evidence="3" id="KW-0597">Phosphoprotein</keyword>
<evidence type="ECO:0000256" key="5">
    <source>
        <dbReference type="ARBA" id="ARBA00022741"/>
    </source>
</evidence>
<dbReference type="AlphaFoldDB" id="A0A5C8HTP4"/>
<keyword evidence="4" id="KW-0808">Transferase</keyword>
<dbReference type="GO" id="GO:0016020">
    <property type="term" value="C:membrane"/>
    <property type="evidence" value="ECO:0007669"/>
    <property type="project" value="InterPro"/>
</dbReference>
<organism evidence="11 12">
    <name type="scientific">Microbacterium mitrae</name>
    <dbReference type="NCBI Taxonomy" id="664640"/>
    <lineage>
        <taxon>Bacteria</taxon>
        <taxon>Bacillati</taxon>
        <taxon>Actinomycetota</taxon>
        <taxon>Actinomycetes</taxon>
        <taxon>Micrococcales</taxon>
        <taxon>Microbacteriaceae</taxon>
        <taxon>Microbacterium</taxon>
    </lineage>
</organism>
<dbReference type="EMBL" id="VRSW01000001">
    <property type="protein sequence ID" value="TXK06582.1"/>
    <property type="molecule type" value="Genomic_DNA"/>
</dbReference>
<dbReference type="Gene3D" id="1.20.5.1930">
    <property type="match status" value="1"/>
</dbReference>
<evidence type="ECO:0000313" key="11">
    <source>
        <dbReference type="EMBL" id="TXK06582.1"/>
    </source>
</evidence>
<feature type="transmembrane region" description="Helical" evidence="9">
    <location>
        <begin position="153"/>
        <end position="177"/>
    </location>
</feature>
<sequence>MTFADVLPSPAAKRPWWRVPREALVLIACALAVMSVAGKYSTTGASTDDAFAPFGFFAAFPMLAVVALLWWRRRWPVPVTMVAIIATLIFPTTPFVALTALATATAVTVGRTRWLLIAGAFVATVVSLLWDVFSTSSLLAAFVDDAPVGSAARLGLVPFVPLIAALLVLPFAGAGFLRQYRNERDEARAGTAAAARNVAVLHDEVAREHERQEIARELHDTLAARLSAVSLHAGAFELAASQAGDHALAAARRVREAAQGSLDELRAVVDVLKNPTATRRGTGLSDLAGLIDRVTADGADVRAQVMVTDPASCGDDISHALYRILQESISNARRHAGGAAIRVDVRGGPQTGVSATISNEVPPGSRPSSIGGGNGLVGMQERAAAAGGSFQAGQTVDGAFRVAVWLPWQRQMPPISSNGD</sequence>
<keyword evidence="7" id="KW-0067">ATP-binding</keyword>
<evidence type="ECO:0000256" key="3">
    <source>
        <dbReference type="ARBA" id="ARBA00022553"/>
    </source>
</evidence>
<evidence type="ECO:0000256" key="6">
    <source>
        <dbReference type="ARBA" id="ARBA00022777"/>
    </source>
</evidence>
<keyword evidence="9" id="KW-0472">Membrane</keyword>
<evidence type="ECO:0000256" key="1">
    <source>
        <dbReference type="ARBA" id="ARBA00000085"/>
    </source>
</evidence>
<feature type="transmembrane region" description="Helical" evidence="9">
    <location>
        <begin position="114"/>
        <end position="133"/>
    </location>
</feature>
<keyword evidence="6" id="KW-0418">Kinase</keyword>
<dbReference type="CDD" id="cd16917">
    <property type="entry name" value="HATPase_UhpB-NarQ-NarX-like"/>
    <property type="match status" value="1"/>
</dbReference>
<feature type="transmembrane region" description="Helical" evidence="9">
    <location>
        <begin position="77"/>
        <end position="102"/>
    </location>
</feature>
<dbReference type="GO" id="GO:0000155">
    <property type="term" value="F:phosphorelay sensor kinase activity"/>
    <property type="evidence" value="ECO:0007669"/>
    <property type="project" value="InterPro"/>
</dbReference>
<dbReference type="GO" id="GO:0005524">
    <property type="term" value="F:ATP binding"/>
    <property type="evidence" value="ECO:0007669"/>
    <property type="project" value="UniProtKB-KW"/>
</dbReference>
<evidence type="ECO:0000256" key="7">
    <source>
        <dbReference type="ARBA" id="ARBA00022840"/>
    </source>
</evidence>
<accession>A0A5C8HTP4</accession>
<dbReference type="InterPro" id="IPR050482">
    <property type="entry name" value="Sensor_HK_TwoCompSys"/>
</dbReference>
<gene>
    <name evidence="11" type="ORF">FVP60_06465</name>
</gene>
<dbReference type="PANTHER" id="PTHR24421:SF10">
    <property type="entry name" value="NITRATE_NITRITE SENSOR PROTEIN NARQ"/>
    <property type="match status" value="1"/>
</dbReference>
<dbReference type="Gene3D" id="3.30.565.10">
    <property type="entry name" value="Histidine kinase-like ATPase, C-terminal domain"/>
    <property type="match status" value="1"/>
</dbReference>
<dbReference type="Proteomes" id="UP000321196">
    <property type="component" value="Unassembled WGS sequence"/>
</dbReference>
<dbReference type="RefSeq" id="WP_147825387.1">
    <property type="nucleotide sequence ID" value="NZ_BAAARG010000001.1"/>
</dbReference>
<dbReference type="OrthoDB" id="227596at2"/>
<evidence type="ECO:0000256" key="8">
    <source>
        <dbReference type="ARBA" id="ARBA00023012"/>
    </source>
</evidence>
<dbReference type="SUPFAM" id="SSF55874">
    <property type="entry name" value="ATPase domain of HSP90 chaperone/DNA topoisomerase II/histidine kinase"/>
    <property type="match status" value="1"/>
</dbReference>
<feature type="transmembrane region" description="Helical" evidence="9">
    <location>
        <begin position="50"/>
        <end position="71"/>
    </location>
</feature>
<evidence type="ECO:0000256" key="2">
    <source>
        <dbReference type="ARBA" id="ARBA00012438"/>
    </source>
</evidence>
<evidence type="ECO:0000256" key="9">
    <source>
        <dbReference type="SAM" id="Phobius"/>
    </source>
</evidence>
<evidence type="ECO:0000259" key="10">
    <source>
        <dbReference type="Pfam" id="PF07730"/>
    </source>
</evidence>
<keyword evidence="5" id="KW-0547">Nucleotide-binding</keyword>
<comment type="caution">
    <text evidence="11">The sequence shown here is derived from an EMBL/GenBank/DDBJ whole genome shotgun (WGS) entry which is preliminary data.</text>
</comment>
<dbReference type="InterPro" id="IPR011712">
    <property type="entry name" value="Sig_transdc_His_kin_sub3_dim/P"/>
</dbReference>
<dbReference type="Pfam" id="PF07730">
    <property type="entry name" value="HisKA_3"/>
    <property type="match status" value="1"/>
</dbReference>
<feature type="transmembrane region" description="Helical" evidence="9">
    <location>
        <begin position="20"/>
        <end position="38"/>
    </location>
</feature>
<dbReference type="PANTHER" id="PTHR24421">
    <property type="entry name" value="NITRATE/NITRITE SENSOR PROTEIN NARX-RELATED"/>
    <property type="match status" value="1"/>
</dbReference>
<dbReference type="EC" id="2.7.13.3" evidence="2"/>